<name>A0ACC1YUZ1_MELAZ</name>
<comment type="caution">
    <text evidence="1">The sequence shown here is derived from an EMBL/GenBank/DDBJ whole genome shotgun (WGS) entry which is preliminary data.</text>
</comment>
<dbReference type="Proteomes" id="UP001164539">
    <property type="component" value="Chromosome 1"/>
</dbReference>
<proteinExistence type="predicted"/>
<gene>
    <name evidence="1" type="ORF">OWV82_000463</name>
</gene>
<sequence length="154" mass="17593">MASKSRKNIAKNAAAYHAHVKVSPDQLQAVNNPWQSKRPTEQFESEEPLTVKLVLCSCGSLSLDQKTEGQFIDPKLETISSLADQINVVKKQVQECKEWAHKRVIQAARKMNNDLTELRSLRMDDKENQLDKNCKVETDETPKKRLMEMDNALK</sequence>
<keyword evidence="2" id="KW-1185">Reference proteome</keyword>
<reference evidence="1 2" key="1">
    <citation type="journal article" date="2023" name="Science">
        <title>Complex scaffold remodeling in plant triterpene biosynthesis.</title>
        <authorList>
            <person name="De La Pena R."/>
            <person name="Hodgson H."/>
            <person name="Liu J.C."/>
            <person name="Stephenson M.J."/>
            <person name="Martin A.C."/>
            <person name="Owen C."/>
            <person name="Harkess A."/>
            <person name="Leebens-Mack J."/>
            <person name="Jimenez L.E."/>
            <person name="Osbourn A."/>
            <person name="Sattely E.S."/>
        </authorList>
    </citation>
    <scope>NUCLEOTIDE SEQUENCE [LARGE SCALE GENOMIC DNA]</scope>
    <source>
        <strain evidence="2">cv. JPN11</strain>
        <tissue evidence="1">Leaf</tissue>
    </source>
</reference>
<evidence type="ECO:0000313" key="2">
    <source>
        <dbReference type="Proteomes" id="UP001164539"/>
    </source>
</evidence>
<protein>
    <submittedName>
        <fullName evidence="1">MND1-interacting protein 1-like</fullName>
    </submittedName>
</protein>
<dbReference type="EMBL" id="CM051394">
    <property type="protein sequence ID" value="KAJ4727353.1"/>
    <property type="molecule type" value="Genomic_DNA"/>
</dbReference>
<organism evidence="1 2">
    <name type="scientific">Melia azedarach</name>
    <name type="common">Chinaberry tree</name>
    <dbReference type="NCBI Taxonomy" id="155640"/>
    <lineage>
        <taxon>Eukaryota</taxon>
        <taxon>Viridiplantae</taxon>
        <taxon>Streptophyta</taxon>
        <taxon>Embryophyta</taxon>
        <taxon>Tracheophyta</taxon>
        <taxon>Spermatophyta</taxon>
        <taxon>Magnoliopsida</taxon>
        <taxon>eudicotyledons</taxon>
        <taxon>Gunneridae</taxon>
        <taxon>Pentapetalae</taxon>
        <taxon>rosids</taxon>
        <taxon>malvids</taxon>
        <taxon>Sapindales</taxon>
        <taxon>Meliaceae</taxon>
        <taxon>Melia</taxon>
    </lineage>
</organism>
<accession>A0ACC1YUZ1</accession>
<evidence type="ECO:0000313" key="1">
    <source>
        <dbReference type="EMBL" id="KAJ4727353.1"/>
    </source>
</evidence>